<dbReference type="PANTHER" id="PTHR32089:SF112">
    <property type="entry name" value="LYSOZYME-LIKE PROTEIN-RELATED"/>
    <property type="match status" value="1"/>
</dbReference>
<dbReference type="InterPro" id="IPR038158">
    <property type="entry name" value="H-NOX_domain_sf"/>
</dbReference>
<dbReference type="Gene3D" id="3.90.1520.10">
    <property type="entry name" value="H-NOX domain"/>
    <property type="match status" value="1"/>
</dbReference>
<evidence type="ECO:0000313" key="5">
    <source>
        <dbReference type="EMBL" id="TZE80857.1"/>
    </source>
</evidence>
<dbReference type="SUPFAM" id="SSF111126">
    <property type="entry name" value="Ligand-binding domain in the NO signalling and Golgi transport"/>
    <property type="match status" value="1"/>
</dbReference>
<evidence type="ECO:0000259" key="4">
    <source>
        <dbReference type="PROSITE" id="PS50111"/>
    </source>
</evidence>
<evidence type="ECO:0000256" key="2">
    <source>
        <dbReference type="PROSITE-ProRule" id="PRU00284"/>
    </source>
</evidence>
<dbReference type="InterPro" id="IPR011644">
    <property type="entry name" value="Heme_NO-bd"/>
</dbReference>
<dbReference type="InterPro" id="IPR004089">
    <property type="entry name" value="MCPsignal_dom"/>
</dbReference>
<keyword evidence="6" id="KW-1185">Reference proteome</keyword>
<evidence type="ECO:0000256" key="1">
    <source>
        <dbReference type="ARBA" id="ARBA00023224"/>
    </source>
</evidence>
<dbReference type="PROSITE" id="PS50111">
    <property type="entry name" value="CHEMOTAXIS_TRANSDUC_2"/>
    <property type="match status" value="1"/>
</dbReference>
<feature type="domain" description="Methyl-accepting transducer" evidence="4">
    <location>
        <begin position="316"/>
        <end position="573"/>
    </location>
</feature>
<evidence type="ECO:0000256" key="3">
    <source>
        <dbReference type="SAM" id="Phobius"/>
    </source>
</evidence>
<dbReference type="Gene3D" id="1.10.287.950">
    <property type="entry name" value="Methyl-accepting chemotaxis protein"/>
    <property type="match status" value="1"/>
</dbReference>
<gene>
    <name evidence="5" type="ORF">FWJ32_11690</name>
</gene>
<keyword evidence="3" id="KW-0472">Membrane</keyword>
<feature type="transmembrane region" description="Helical" evidence="3">
    <location>
        <begin position="229"/>
        <end position="246"/>
    </location>
</feature>
<dbReference type="EMBL" id="VTPS01000022">
    <property type="protein sequence ID" value="TZE80857.1"/>
    <property type="molecule type" value="Genomic_DNA"/>
</dbReference>
<dbReference type="GO" id="GO:0016020">
    <property type="term" value="C:membrane"/>
    <property type="evidence" value="ECO:0007669"/>
    <property type="project" value="InterPro"/>
</dbReference>
<proteinExistence type="predicted"/>
<feature type="transmembrane region" description="Helical" evidence="3">
    <location>
        <begin position="203"/>
        <end position="223"/>
    </location>
</feature>
<dbReference type="SUPFAM" id="SSF58104">
    <property type="entry name" value="Methyl-accepting chemotaxis protein (MCP) signaling domain"/>
    <property type="match status" value="1"/>
</dbReference>
<sequence>MKGSVVSTWINTMKNLFGNEIVTKTMHEQGWDTDKIIGPLDDIDDGATSNLIAGVAKKVGKTPEDLWREIGRNNIRTFHKWFPSYFERKSLKGFLMLMDDVHSQLTRLVKGARPPRLFAKELGHDRIEIRYVSKRGMYDYFLGLLEGAAEFFNEKLDIKEVDRGTDPDGNKYMVVDIKFSKMVNQRKNFAINRLLTLGVFKSIPLRAGIYSGVITLLTGLFLGLQLTQYIVLGCIAFVIPFVVVLISNQPLSLLKSELKKIENLNLEEDTTVVTGDIYEKIFDDLKNAKENLRKEIVFMRGGTDDMYNFADNFSRVADDMRRVSEEISKAVEDVAQGAVSQAEDTSKAVDLLDENITSLKDVTNRQQSSKERLDSSMSDINTASDDVVGVNTMLGQIKDRFSDINRESEELARRALDIMEIVNTVESIADQTNLLSLNAAIEAARAGEAGRGFAVVADEIRKLAEDSKTAVGTINQNLDEFAGNVRKMASEFEEEFKSMEESTRILDRVSGSVKKSVSEVKRVTDEISALTDELSKTTERLSMVFENVQSLAAIAEENSATSEEMSASVTEYSSKIAELTQNIDELKSFAEYFKAELKKYQM</sequence>
<name>A0A5D8Q902_9THEO</name>
<reference evidence="5 6" key="1">
    <citation type="submission" date="2019-08" db="EMBL/GenBank/DDBJ databases">
        <title>Calorimonas adulescens gen. nov., sp. nov., an anaerobic thermophilic bacterium from Sakhalin hot spring.</title>
        <authorList>
            <person name="Khomyakova M.A."/>
            <person name="Merkel A.Y."/>
            <person name="Novikov A."/>
            <person name="Bonch-Osmolovskaya E.A."/>
            <person name="Slobodkin A.I."/>
        </authorList>
    </citation>
    <scope>NUCLEOTIDE SEQUENCE [LARGE SCALE GENOMIC DNA]</scope>
    <source>
        <strain evidence="5 6">A05MB</strain>
    </source>
</reference>
<accession>A0A5D8Q902</accession>
<dbReference type="SMART" id="SM00283">
    <property type="entry name" value="MA"/>
    <property type="match status" value="1"/>
</dbReference>
<keyword evidence="1 2" id="KW-0807">Transducer</keyword>
<dbReference type="PANTHER" id="PTHR32089">
    <property type="entry name" value="METHYL-ACCEPTING CHEMOTAXIS PROTEIN MCPB"/>
    <property type="match status" value="1"/>
</dbReference>
<dbReference type="AlphaFoldDB" id="A0A5D8Q902"/>
<keyword evidence="3" id="KW-1133">Transmembrane helix</keyword>
<evidence type="ECO:0000313" key="6">
    <source>
        <dbReference type="Proteomes" id="UP000322976"/>
    </source>
</evidence>
<comment type="caution">
    <text evidence="5">The sequence shown here is derived from an EMBL/GenBank/DDBJ whole genome shotgun (WGS) entry which is preliminary data.</text>
</comment>
<protein>
    <submittedName>
        <fullName evidence="5">Chemotaxis protein</fullName>
    </submittedName>
</protein>
<dbReference type="InterPro" id="IPR024096">
    <property type="entry name" value="NO_sig/Golgi_transp_ligand-bd"/>
</dbReference>
<keyword evidence="3" id="KW-0812">Transmembrane</keyword>
<dbReference type="Pfam" id="PF07700">
    <property type="entry name" value="HNOB"/>
    <property type="match status" value="1"/>
</dbReference>
<dbReference type="Pfam" id="PF00015">
    <property type="entry name" value="MCPsignal"/>
    <property type="match status" value="1"/>
</dbReference>
<organism evidence="5 6">
    <name type="scientific">Calorimonas adulescens</name>
    <dbReference type="NCBI Taxonomy" id="2606906"/>
    <lineage>
        <taxon>Bacteria</taxon>
        <taxon>Bacillati</taxon>
        <taxon>Bacillota</taxon>
        <taxon>Clostridia</taxon>
        <taxon>Thermoanaerobacterales</taxon>
        <taxon>Thermoanaerobacteraceae</taxon>
        <taxon>Calorimonas</taxon>
    </lineage>
</organism>
<dbReference type="Proteomes" id="UP000322976">
    <property type="component" value="Unassembled WGS sequence"/>
</dbReference>
<dbReference type="GO" id="GO:0007165">
    <property type="term" value="P:signal transduction"/>
    <property type="evidence" value="ECO:0007669"/>
    <property type="project" value="UniProtKB-KW"/>
</dbReference>
<dbReference type="GO" id="GO:0020037">
    <property type="term" value="F:heme binding"/>
    <property type="evidence" value="ECO:0007669"/>
    <property type="project" value="InterPro"/>
</dbReference>
<dbReference type="RefSeq" id="WP_149546142.1">
    <property type="nucleotide sequence ID" value="NZ_VTPS01000022.1"/>
</dbReference>